<dbReference type="Pfam" id="PF02874">
    <property type="entry name" value="ATP-synt_ab_N"/>
    <property type="match status" value="1"/>
</dbReference>
<evidence type="ECO:0000256" key="4">
    <source>
        <dbReference type="ARBA" id="ARBA00022840"/>
    </source>
</evidence>
<evidence type="ECO:0000256" key="3">
    <source>
        <dbReference type="ARBA" id="ARBA00022741"/>
    </source>
</evidence>
<keyword evidence="3" id="KW-0547">Nucleotide-binding</keyword>
<dbReference type="SUPFAM" id="SSF52540">
    <property type="entry name" value="P-loop containing nucleoside triphosphate hydrolases"/>
    <property type="match status" value="1"/>
</dbReference>
<dbReference type="EMBL" id="DYUC01000128">
    <property type="protein sequence ID" value="HJG87829.1"/>
    <property type="molecule type" value="Genomic_DNA"/>
</dbReference>
<keyword evidence="2" id="KW-0813">Transport</keyword>
<accession>A0A921MPS9</accession>
<dbReference type="Pfam" id="PF00006">
    <property type="entry name" value="ATP-synt_ab"/>
    <property type="match status" value="1"/>
</dbReference>
<dbReference type="InterPro" id="IPR000194">
    <property type="entry name" value="ATPase_F1/V1/A1_a/bsu_nucl-bd"/>
</dbReference>
<comment type="similarity">
    <text evidence="1">Belongs to the ATPase alpha/beta chains family.</text>
</comment>
<organism evidence="10 11">
    <name type="scientific">Pseudoflavonifractor capillosus</name>
    <dbReference type="NCBI Taxonomy" id="106588"/>
    <lineage>
        <taxon>Bacteria</taxon>
        <taxon>Bacillati</taxon>
        <taxon>Bacillota</taxon>
        <taxon>Clostridia</taxon>
        <taxon>Eubacteriales</taxon>
        <taxon>Oscillospiraceae</taxon>
        <taxon>Pseudoflavonifractor</taxon>
    </lineage>
</organism>
<dbReference type="InterPro" id="IPR027417">
    <property type="entry name" value="P-loop_NTPase"/>
</dbReference>
<comment type="caution">
    <text evidence="10">The sequence shown here is derived from an EMBL/GenBank/DDBJ whole genome shotgun (WGS) entry which is preliminary data.</text>
</comment>
<dbReference type="SUPFAM" id="SSF50615">
    <property type="entry name" value="N-terminal domain of alpha and beta subunits of F1 ATP synthase"/>
    <property type="match status" value="1"/>
</dbReference>
<dbReference type="Gene3D" id="2.40.30.20">
    <property type="match status" value="1"/>
</dbReference>
<dbReference type="InterPro" id="IPR022878">
    <property type="entry name" value="V-ATPase_asu"/>
</dbReference>
<dbReference type="GO" id="GO:0005524">
    <property type="term" value="F:ATP binding"/>
    <property type="evidence" value="ECO:0007669"/>
    <property type="project" value="UniProtKB-KW"/>
</dbReference>
<evidence type="ECO:0000259" key="8">
    <source>
        <dbReference type="Pfam" id="PF02874"/>
    </source>
</evidence>
<gene>
    <name evidence="10" type="ORF">K8V01_12560</name>
</gene>
<keyword evidence="5" id="KW-1278">Translocase</keyword>
<dbReference type="InterPro" id="IPR036121">
    <property type="entry name" value="ATPase_F1/V1/A1_a/bsu_N_sf"/>
</dbReference>
<protein>
    <submittedName>
        <fullName evidence="10">V-type ATP synthase subunit A</fullName>
    </submittedName>
</protein>
<evidence type="ECO:0000256" key="6">
    <source>
        <dbReference type="ARBA" id="ARBA00023065"/>
    </source>
</evidence>
<evidence type="ECO:0000259" key="7">
    <source>
        <dbReference type="Pfam" id="PF00006"/>
    </source>
</evidence>
<evidence type="ECO:0000313" key="10">
    <source>
        <dbReference type="EMBL" id="HJG87829.1"/>
    </source>
</evidence>
<evidence type="ECO:0000256" key="1">
    <source>
        <dbReference type="ARBA" id="ARBA00008936"/>
    </source>
</evidence>
<dbReference type="GO" id="GO:0045259">
    <property type="term" value="C:proton-transporting ATP synthase complex"/>
    <property type="evidence" value="ECO:0007669"/>
    <property type="project" value="UniProtKB-ARBA"/>
</dbReference>
<reference evidence="10" key="1">
    <citation type="journal article" date="2021" name="PeerJ">
        <title>Extensive microbial diversity within the chicken gut microbiome revealed by metagenomics and culture.</title>
        <authorList>
            <person name="Gilroy R."/>
            <person name="Ravi A."/>
            <person name="Getino M."/>
            <person name="Pursley I."/>
            <person name="Horton D.L."/>
            <person name="Alikhan N.F."/>
            <person name="Baker D."/>
            <person name="Gharbi K."/>
            <person name="Hall N."/>
            <person name="Watson M."/>
            <person name="Adriaenssens E.M."/>
            <person name="Foster-Nyarko E."/>
            <person name="Jarju S."/>
            <person name="Secka A."/>
            <person name="Antonio M."/>
            <person name="Oren A."/>
            <person name="Chaudhuri R.R."/>
            <person name="La Ragione R."/>
            <person name="Hildebrand F."/>
            <person name="Pallen M.J."/>
        </authorList>
    </citation>
    <scope>NUCLEOTIDE SEQUENCE</scope>
    <source>
        <strain evidence="10">CHK179-5677</strain>
    </source>
</reference>
<dbReference type="Pfam" id="PF16886">
    <property type="entry name" value="ATP-synt_ab_Xtn"/>
    <property type="match status" value="1"/>
</dbReference>
<dbReference type="PANTHER" id="PTHR43607:SF1">
    <property type="entry name" value="H(+)-TRANSPORTING TWO-SECTOR ATPASE"/>
    <property type="match status" value="1"/>
</dbReference>
<dbReference type="AlphaFoldDB" id="A0A921MPS9"/>
<dbReference type="GO" id="GO:0046961">
    <property type="term" value="F:proton-transporting ATPase activity, rotational mechanism"/>
    <property type="evidence" value="ECO:0007669"/>
    <property type="project" value="InterPro"/>
</dbReference>
<proteinExistence type="inferred from homology"/>
<name>A0A921MPS9_9FIRM</name>
<dbReference type="GO" id="GO:0046034">
    <property type="term" value="P:ATP metabolic process"/>
    <property type="evidence" value="ECO:0007669"/>
    <property type="project" value="InterPro"/>
</dbReference>
<feature type="domain" description="ATPase F1/V1/A1 complex alpha/beta subunit N-terminal" evidence="8">
    <location>
        <begin position="7"/>
        <end position="68"/>
    </location>
</feature>
<dbReference type="InterPro" id="IPR031686">
    <property type="entry name" value="ATP-synth_a_Xtn"/>
</dbReference>
<evidence type="ECO:0000313" key="11">
    <source>
        <dbReference type="Proteomes" id="UP000760668"/>
    </source>
</evidence>
<dbReference type="Gene3D" id="3.40.50.300">
    <property type="entry name" value="P-loop containing nucleotide triphosphate hydrolases"/>
    <property type="match status" value="1"/>
</dbReference>
<evidence type="ECO:0000259" key="9">
    <source>
        <dbReference type="Pfam" id="PF16886"/>
    </source>
</evidence>
<reference evidence="10" key="2">
    <citation type="submission" date="2021-09" db="EMBL/GenBank/DDBJ databases">
        <authorList>
            <person name="Gilroy R."/>
        </authorList>
    </citation>
    <scope>NUCLEOTIDE SEQUENCE</scope>
    <source>
        <strain evidence="10">CHK179-5677</strain>
    </source>
</reference>
<dbReference type="Gene3D" id="2.40.50.100">
    <property type="match status" value="1"/>
</dbReference>
<feature type="non-terminal residue" evidence="10">
    <location>
        <position position="304"/>
    </location>
</feature>
<dbReference type="InterPro" id="IPR023366">
    <property type="entry name" value="ATP_synth_asu-like_sf"/>
</dbReference>
<dbReference type="InterPro" id="IPR004100">
    <property type="entry name" value="ATPase_F1/V1/A1_a/bsu_N"/>
</dbReference>
<feature type="domain" description="ATPsynthase alpha/beta subunit barrel-sandwich" evidence="9">
    <location>
        <begin position="109"/>
        <end position="190"/>
    </location>
</feature>
<dbReference type="Proteomes" id="UP000760668">
    <property type="component" value="Unassembled WGS sequence"/>
</dbReference>
<evidence type="ECO:0000256" key="5">
    <source>
        <dbReference type="ARBA" id="ARBA00022967"/>
    </source>
</evidence>
<feature type="domain" description="ATPase F1/V1/A1 complex alpha/beta subunit nucleotide-binding" evidence="7">
    <location>
        <begin position="213"/>
        <end position="304"/>
    </location>
</feature>
<keyword evidence="6" id="KW-0406">Ion transport</keyword>
<sequence>MSQYVIKGVNGPVVTVVGGQGLAMMDMVHVGNEGLIGEVVGVSGGVTTVQVYEDTAGLAPGQPVTATGAPMSVKLGPGLLSNIFDGIARPLNVIQDKAGPFITRGINISALDEEKLWNTTVTVKVGDAIHPGTQYAYCQETSLIQHRCLAPAGVEGKVTRVLPNGSYNVNEVLVEVTNLYGKVFKLCLSQDCRIRTPRPMAERLPISRPLITGQRIIDTLFPIGKGGAAAIPGPFGAGKTMTQHQLAKWSDADIIVYLGCGERGNEMTQALEEFSELLDPKSHQPLMNRTILIANTSNMPVAAR</sequence>
<dbReference type="PANTHER" id="PTHR43607">
    <property type="entry name" value="V-TYPE PROTON ATPASE CATALYTIC SUBUNIT A"/>
    <property type="match status" value="1"/>
</dbReference>
<keyword evidence="4" id="KW-0067">ATP-binding</keyword>
<evidence type="ECO:0000256" key="2">
    <source>
        <dbReference type="ARBA" id="ARBA00022448"/>
    </source>
</evidence>